<sequence>MTSSPSRGQRENNDDDDGPLRHTSLPKPAARALPQSHYGGSSQRHTSHQMKRNRPQTTTHRVMFCGDRSVPDQQRDLVAHPRTQNAI</sequence>
<feature type="compositionally biased region" description="Basic residues" evidence="1">
    <location>
        <begin position="45"/>
        <end position="54"/>
    </location>
</feature>
<dbReference type="Proteomes" id="UP001221898">
    <property type="component" value="Unassembled WGS sequence"/>
</dbReference>
<reference evidence="2" key="1">
    <citation type="journal article" date="2023" name="Science">
        <title>Genome structures resolve the early diversification of teleost fishes.</title>
        <authorList>
            <person name="Parey E."/>
            <person name="Louis A."/>
            <person name="Montfort J."/>
            <person name="Bouchez O."/>
            <person name="Roques C."/>
            <person name="Iampietro C."/>
            <person name="Lluch J."/>
            <person name="Castinel A."/>
            <person name="Donnadieu C."/>
            <person name="Desvignes T."/>
            <person name="Floi Bucao C."/>
            <person name="Jouanno E."/>
            <person name="Wen M."/>
            <person name="Mejri S."/>
            <person name="Dirks R."/>
            <person name="Jansen H."/>
            <person name="Henkel C."/>
            <person name="Chen W.J."/>
            <person name="Zahm M."/>
            <person name="Cabau C."/>
            <person name="Klopp C."/>
            <person name="Thompson A.W."/>
            <person name="Robinson-Rechavi M."/>
            <person name="Braasch I."/>
            <person name="Lecointre G."/>
            <person name="Bobe J."/>
            <person name="Postlethwait J.H."/>
            <person name="Berthelot C."/>
            <person name="Roest Crollius H."/>
            <person name="Guiguen Y."/>
        </authorList>
    </citation>
    <scope>NUCLEOTIDE SEQUENCE</scope>
    <source>
        <strain evidence="2">NC1722</strain>
    </source>
</reference>
<evidence type="ECO:0000256" key="1">
    <source>
        <dbReference type="SAM" id="MobiDB-lite"/>
    </source>
</evidence>
<protein>
    <submittedName>
        <fullName evidence="2">Uncharacterized protein</fullName>
    </submittedName>
</protein>
<feature type="compositionally biased region" description="Basic and acidic residues" evidence="1">
    <location>
        <begin position="69"/>
        <end position="79"/>
    </location>
</feature>
<dbReference type="EMBL" id="JAINUG010000146">
    <property type="protein sequence ID" value="KAJ8392405.1"/>
    <property type="molecule type" value="Genomic_DNA"/>
</dbReference>
<evidence type="ECO:0000313" key="2">
    <source>
        <dbReference type="EMBL" id="KAJ8392405.1"/>
    </source>
</evidence>
<gene>
    <name evidence="2" type="ORF">AAFF_G00075300</name>
</gene>
<keyword evidence="3" id="KW-1185">Reference proteome</keyword>
<comment type="caution">
    <text evidence="2">The sequence shown here is derived from an EMBL/GenBank/DDBJ whole genome shotgun (WGS) entry which is preliminary data.</text>
</comment>
<name>A0AAD7RYA0_9TELE</name>
<organism evidence="2 3">
    <name type="scientific">Aldrovandia affinis</name>
    <dbReference type="NCBI Taxonomy" id="143900"/>
    <lineage>
        <taxon>Eukaryota</taxon>
        <taxon>Metazoa</taxon>
        <taxon>Chordata</taxon>
        <taxon>Craniata</taxon>
        <taxon>Vertebrata</taxon>
        <taxon>Euteleostomi</taxon>
        <taxon>Actinopterygii</taxon>
        <taxon>Neopterygii</taxon>
        <taxon>Teleostei</taxon>
        <taxon>Notacanthiformes</taxon>
        <taxon>Halosauridae</taxon>
        <taxon>Aldrovandia</taxon>
    </lineage>
</organism>
<evidence type="ECO:0000313" key="3">
    <source>
        <dbReference type="Proteomes" id="UP001221898"/>
    </source>
</evidence>
<proteinExistence type="predicted"/>
<feature type="region of interest" description="Disordered" evidence="1">
    <location>
        <begin position="1"/>
        <end position="87"/>
    </location>
</feature>
<dbReference type="AlphaFoldDB" id="A0AAD7RYA0"/>
<accession>A0AAD7RYA0</accession>